<dbReference type="RefSeq" id="WP_224003304.1">
    <property type="nucleotide sequence ID" value="NZ_CAJZAF010000016.1"/>
</dbReference>
<evidence type="ECO:0000313" key="2">
    <source>
        <dbReference type="Proteomes" id="UP000701702"/>
    </source>
</evidence>
<reference evidence="1 2" key="1">
    <citation type="submission" date="2021-08" db="EMBL/GenBank/DDBJ databases">
        <authorList>
            <person name="Peeters C."/>
        </authorList>
    </citation>
    <scope>NUCLEOTIDE SEQUENCE [LARGE SCALE GENOMIC DNA]</scope>
    <source>
        <strain evidence="1 2">LMG 23994</strain>
    </source>
</reference>
<evidence type="ECO:0000313" key="1">
    <source>
        <dbReference type="EMBL" id="CAG9175501.1"/>
    </source>
</evidence>
<organism evidence="1 2">
    <name type="scientific">Cupriavidus pinatubonensis</name>
    <dbReference type="NCBI Taxonomy" id="248026"/>
    <lineage>
        <taxon>Bacteria</taxon>
        <taxon>Pseudomonadati</taxon>
        <taxon>Pseudomonadota</taxon>
        <taxon>Betaproteobacteria</taxon>
        <taxon>Burkholderiales</taxon>
        <taxon>Burkholderiaceae</taxon>
        <taxon>Cupriavidus</taxon>
    </lineage>
</organism>
<name>A0ABM8X6C3_9BURK</name>
<protein>
    <submittedName>
        <fullName evidence="1">Uncharacterized protein</fullName>
    </submittedName>
</protein>
<keyword evidence="2" id="KW-1185">Reference proteome</keyword>
<dbReference type="EMBL" id="CAJZAF010000016">
    <property type="protein sequence ID" value="CAG9175501.1"/>
    <property type="molecule type" value="Genomic_DNA"/>
</dbReference>
<comment type="caution">
    <text evidence="1">The sequence shown here is derived from an EMBL/GenBank/DDBJ whole genome shotgun (WGS) entry which is preliminary data.</text>
</comment>
<dbReference type="Proteomes" id="UP000701702">
    <property type="component" value="Unassembled WGS sequence"/>
</dbReference>
<proteinExistence type="predicted"/>
<gene>
    <name evidence="1" type="ORF">LMG23994_03116</name>
</gene>
<sequence length="53" mass="5978">MQKAFQKRLHAGASCTFMVEFAPYCGRTGRIFDRDVVHGAFVGWRPACLFAPE</sequence>
<accession>A0ABM8X6C3</accession>